<sequence>MMKKKMKVLIVFIDLFSFRKTIASFFKILHSSRFSYELAHRSKQVEVKLARNAVLLGLLVESLALN</sequence>
<dbReference type="Proteomes" id="UP000829196">
    <property type="component" value="Unassembled WGS sequence"/>
</dbReference>
<comment type="caution">
    <text evidence="1">The sequence shown here is derived from an EMBL/GenBank/DDBJ whole genome shotgun (WGS) entry which is preliminary data.</text>
</comment>
<dbReference type="EMBL" id="JAGYWB010000010">
    <property type="protein sequence ID" value="KAI0507655.1"/>
    <property type="molecule type" value="Genomic_DNA"/>
</dbReference>
<name>A0A8T3B9U8_DENNO</name>
<evidence type="ECO:0000313" key="1">
    <source>
        <dbReference type="EMBL" id="KAI0507655.1"/>
    </source>
</evidence>
<protein>
    <submittedName>
        <fullName evidence="1">Uncharacterized protein</fullName>
    </submittedName>
</protein>
<proteinExistence type="predicted"/>
<gene>
    <name evidence="1" type="ORF">KFK09_013782</name>
</gene>
<accession>A0A8T3B9U8</accession>
<keyword evidence="2" id="KW-1185">Reference proteome</keyword>
<reference evidence="1" key="1">
    <citation type="journal article" date="2022" name="Front. Genet.">
        <title>Chromosome-Scale Assembly of the Dendrobium nobile Genome Provides Insights Into the Molecular Mechanism of the Biosynthesis of the Medicinal Active Ingredient of Dendrobium.</title>
        <authorList>
            <person name="Xu Q."/>
            <person name="Niu S.-C."/>
            <person name="Li K.-L."/>
            <person name="Zheng P.-J."/>
            <person name="Zhang X.-J."/>
            <person name="Jia Y."/>
            <person name="Liu Y."/>
            <person name="Niu Y.-X."/>
            <person name="Yu L.-H."/>
            <person name="Chen D.-F."/>
            <person name="Zhang G.-Q."/>
        </authorList>
    </citation>
    <scope>NUCLEOTIDE SEQUENCE</scope>
    <source>
        <tissue evidence="1">Leaf</tissue>
    </source>
</reference>
<dbReference type="AlphaFoldDB" id="A0A8T3B9U8"/>
<organism evidence="1 2">
    <name type="scientific">Dendrobium nobile</name>
    <name type="common">Orchid</name>
    <dbReference type="NCBI Taxonomy" id="94219"/>
    <lineage>
        <taxon>Eukaryota</taxon>
        <taxon>Viridiplantae</taxon>
        <taxon>Streptophyta</taxon>
        <taxon>Embryophyta</taxon>
        <taxon>Tracheophyta</taxon>
        <taxon>Spermatophyta</taxon>
        <taxon>Magnoliopsida</taxon>
        <taxon>Liliopsida</taxon>
        <taxon>Asparagales</taxon>
        <taxon>Orchidaceae</taxon>
        <taxon>Epidendroideae</taxon>
        <taxon>Malaxideae</taxon>
        <taxon>Dendrobiinae</taxon>
        <taxon>Dendrobium</taxon>
    </lineage>
</organism>
<evidence type="ECO:0000313" key="2">
    <source>
        <dbReference type="Proteomes" id="UP000829196"/>
    </source>
</evidence>